<dbReference type="GO" id="GO:0045944">
    <property type="term" value="P:positive regulation of transcription by RNA polymerase II"/>
    <property type="evidence" value="ECO:0007669"/>
    <property type="project" value="TreeGrafter"/>
</dbReference>
<dbReference type="PROSITE" id="PS50297">
    <property type="entry name" value="ANK_REP_REGION"/>
    <property type="match status" value="4"/>
</dbReference>
<dbReference type="Pfam" id="PF12796">
    <property type="entry name" value="Ank_2"/>
    <property type="match status" value="2"/>
</dbReference>
<name>A0AA38U578_9AGAR</name>
<dbReference type="Pfam" id="PF22939">
    <property type="entry name" value="WHD_GPIID"/>
    <property type="match status" value="1"/>
</dbReference>
<dbReference type="GO" id="GO:0005634">
    <property type="term" value="C:nucleus"/>
    <property type="evidence" value="ECO:0007669"/>
    <property type="project" value="TreeGrafter"/>
</dbReference>
<evidence type="ECO:0000256" key="3">
    <source>
        <dbReference type="PROSITE-ProRule" id="PRU00023"/>
    </source>
</evidence>
<proteinExistence type="predicted"/>
<feature type="repeat" description="ANK" evidence="3">
    <location>
        <begin position="516"/>
        <end position="548"/>
    </location>
</feature>
<protein>
    <submittedName>
        <fullName evidence="6">Ankyrin repeat-containing domain protein</fullName>
    </submittedName>
</protein>
<keyword evidence="7" id="KW-1185">Reference proteome</keyword>
<feature type="domain" description="Nephrocystin 3-like N-terminal" evidence="5">
    <location>
        <begin position="25"/>
        <end position="190"/>
    </location>
</feature>
<feature type="repeat" description="ANK" evidence="3">
    <location>
        <begin position="682"/>
        <end position="714"/>
    </location>
</feature>
<dbReference type="Proteomes" id="UP001163846">
    <property type="component" value="Unassembled WGS sequence"/>
</dbReference>
<dbReference type="PANTHER" id="PTHR24193">
    <property type="entry name" value="ANKYRIN REPEAT PROTEIN"/>
    <property type="match status" value="1"/>
</dbReference>
<feature type="non-terminal residue" evidence="6">
    <location>
        <position position="780"/>
    </location>
</feature>
<dbReference type="SMART" id="SM00248">
    <property type="entry name" value="ANK"/>
    <property type="match status" value="8"/>
</dbReference>
<evidence type="ECO:0000256" key="2">
    <source>
        <dbReference type="ARBA" id="ARBA00023043"/>
    </source>
</evidence>
<dbReference type="InterPro" id="IPR036770">
    <property type="entry name" value="Ankyrin_rpt-contain_sf"/>
</dbReference>
<feature type="repeat" description="ANK" evidence="3">
    <location>
        <begin position="715"/>
        <end position="747"/>
    </location>
</feature>
<dbReference type="EMBL" id="MU806908">
    <property type="protein sequence ID" value="KAJ3832602.1"/>
    <property type="molecule type" value="Genomic_DNA"/>
</dbReference>
<evidence type="ECO:0000313" key="7">
    <source>
        <dbReference type="Proteomes" id="UP001163846"/>
    </source>
</evidence>
<gene>
    <name evidence="6" type="ORF">F5878DRAFT_703150</name>
</gene>
<dbReference type="GO" id="GO:0000976">
    <property type="term" value="F:transcription cis-regulatory region binding"/>
    <property type="evidence" value="ECO:0007669"/>
    <property type="project" value="TreeGrafter"/>
</dbReference>
<feature type="repeat" description="ANK" evidence="3">
    <location>
        <begin position="582"/>
        <end position="614"/>
    </location>
</feature>
<dbReference type="Gene3D" id="1.25.40.20">
    <property type="entry name" value="Ankyrin repeat-containing domain"/>
    <property type="match status" value="2"/>
</dbReference>
<accession>A0AA38U578</accession>
<dbReference type="PROSITE" id="PS50088">
    <property type="entry name" value="ANK_REPEAT"/>
    <property type="match status" value="6"/>
</dbReference>
<evidence type="ECO:0000256" key="1">
    <source>
        <dbReference type="ARBA" id="ARBA00022737"/>
    </source>
</evidence>
<evidence type="ECO:0000259" key="5">
    <source>
        <dbReference type="Pfam" id="PF24883"/>
    </source>
</evidence>
<feature type="repeat" description="ANK" evidence="3">
    <location>
        <begin position="615"/>
        <end position="647"/>
    </location>
</feature>
<organism evidence="6 7">
    <name type="scientific">Lentinula raphanica</name>
    <dbReference type="NCBI Taxonomy" id="153919"/>
    <lineage>
        <taxon>Eukaryota</taxon>
        <taxon>Fungi</taxon>
        <taxon>Dikarya</taxon>
        <taxon>Basidiomycota</taxon>
        <taxon>Agaricomycotina</taxon>
        <taxon>Agaricomycetes</taxon>
        <taxon>Agaricomycetidae</taxon>
        <taxon>Agaricales</taxon>
        <taxon>Marasmiineae</taxon>
        <taxon>Omphalotaceae</taxon>
        <taxon>Lentinula</taxon>
    </lineage>
</organism>
<keyword evidence="2 3" id="KW-0040">ANK repeat</keyword>
<reference evidence="6" key="1">
    <citation type="submission" date="2022-08" db="EMBL/GenBank/DDBJ databases">
        <authorList>
            <consortium name="DOE Joint Genome Institute"/>
            <person name="Min B."/>
            <person name="Riley R."/>
            <person name="Sierra-Patev S."/>
            <person name="Naranjo-Ortiz M."/>
            <person name="Looney B."/>
            <person name="Konkel Z."/>
            <person name="Slot J.C."/>
            <person name="Sakamoto Y."/>
            <person name="Steenwyk J.L."/>
            <person name="Rokas A."/>
            <person name="Carro J."/>
            <person name="Camarero S."/>
            <person name="Ferreira P."/>
            <person name="Molpeceres G."/>
            <person name="Ruiz-Duenas F.J."/>
            <person name="Serrano A."/>
            <person name="Henrissat B."/>
            <person name="Drula E."/>
            <person name="Hughes K.W."/>
            <person name="Mata J.L."/>
            <person name="Ishikawa N.K."/>
            <person name="Vargas-Isla R."/>
            <person name="Ushijima S."/>
            <person name="Smith C.A."/>
            <person name="Ahrendt S."/>
            <person name="Andreopoulos W."/>
            <person name="He G."/>
            <person name="Labutti K."/>
            <person name="Lipzen A."/>
            <person name="Ng V."/>
            <person name="Sandor L."/>
            <person name="Barry K."/>
            <person name="Martinez A.T."/>
            <person name="Xiao Y."/>
            <person name="Gibbons J.G."/>
            <person name="Terashima K."/>
            <person name="Hibbett D.S."/>
            <person name="Grigoriev I.V."/>
        </authorList>
    </citation>
    <scope>NUCLEOTIDE SEQUENCE</scope>
    <source>
        <strain evidence="6">TFB9207</strain>
    </source>
</reference>
<comment type="caution">
    <text evidence="6">The sequence shown here is derived from an EMBL/GenBank/DDBJ whole genome shotgun (WGS) entry which is preliminary data.</text>
</comment>
<dbReference type="Pfam" id="PF00023">
    <property type="entry name" value="Ank"/>
    <property type="match status" value="2"/>
</dbReference>
<dbReference type="InterPro" id="IPR054471">
    <property type="entry name" value="GPIID_WHD"/>
</dbReference>
<dbReference type="AlphaFoldDB" id="A0AA38U578"/>
<keyword evidence="1" id="KW-0677">Repeat</keyword>
<feature type="non-terminal residue" evidence="6">
    <location>
        <position position="1"/>
    </location>
</feature>
<feature type="repeat" description="ANK" evidence="3">
    <location>
        <begin position="649"/>
        <end position="681"/>
    </location>
</feature>
<dbReference type="InterPro" id="IPR050663">
    <property type="entry name" value="Ankyrin-SOCS_Box"/>
</dbReference>
<feature type="domain" description="GPI inositol-deacylase winged helix" evidence="4">
    <location>
        <begin position="292"/>
        <end position="373"/>
    </location>
</feature>
<sequence>KLQDWLAAPNCSINYSTALNKRALGTGQWILKDPVYLKWREQGGILWLQGQGNKFTMTSIIQNFKTTITWSTTLMIYHYFDTRDNSGFKTSFQGFVSSLLLQLGAQNEKIHPILQNLHKSSKNGLSHSMPTNDELEDTLIKITEDLTQNKYQVHIVIDALDECKEVDKVWASCVKIANMQSVSGIIISSRNHQTQDSVNFTISLKDNLMVNGDIAIFIDEHPFKIDMNLHNEVKTKLMNKADGGFRYVDCQIQTLKESLNAKRIHKALTKLPSNLEQIYFEAIQKCESSLYSNEAQYILSWILYAFEPLYMRQVEVILSIDLISKEIDSNATMLIGLEKIIDTTLVTVDNSNIVQLAHASVKDFLLDSHNNSQMRKLLNINAQLAHNIIGQMCLIYLLGQREYKPIWKDVYWMRRKNIVTFEQYAIQYWGKHSQYNEQEEFPCEDTIQLTQEFLHNKKNWKQIFWEDEIEIPRYSSLVTCSNLYIAACYGLKRCMQKVLIDDYTLDSDINVAQGGFYSSVIQAAAAEGYKEIVELVLQHGADVNIQGGGFGTAIVAAAFKGLQDIVECLVQQGADINFQGKYYGTAIAAAANKGHQGIVEYLVQHGADINLYGDICNTAITAAALGGHQNVVEYLAQHGANINLKGDSDYGTVLEVAASKGYQDIVEYLIQHGANINLKGGKYGTALAAAASEGHQDVVEYLVQHGADINLQGGKFGTAIAAAAYKGHQGIIEYLVQYGADINLQSGTNGTAIEAAAFGGYRDIFEHVLPHGGDLKLQGG</sequence>
<dbReference type="SUPFAM" id="SSF48403">
    <property type="entry name" value="Ankyrin repeat"/>
    <property type="match status" value="1"/>
</dbReference>
<dbReference type="PANTHER" id="PTHR24193:SF121">
    <property type="entry name" value="ADA2A-CONTAINING COMPLEX COMPONENT 3, ISOFORM D"/>
    <property type="match status" value="1"/>
</dbReference>
<evidence type="ECO:0000259" key="4">
    <source>
        <dbReference type="Pfam" id="PF22939"/>
    </source>
</evidence>
<dbReference type="Pfam" id="PF24883">
    <property type="entry name" value="NPHP3_N"/>
    <property type="match status" value="1"/>
</dbReference>
<dbReference type="InterPro" id="IPR002110">
    <property type="entry name" value="Ankyrin_rpt"/>
</dbReference>
<evidence type="ECO:0000313" key="6">
    <source>
        <dbReference type="EMBL" id="KAJ3832602.1"/>
    </source>
</evidence>
<dbReference type="InterPro" id="IPR056884">
    <property type="entry name" value="NPHP3-like_N"/>
</dbReference>